<protein>
    <submittedName>
        <fullName evidence="3">Redoxin domain-containing protein</fullName>
    </submittedName>
</protein>
<organism evidence="3 4">
    <name type="scientific">Xanthomonas chitinilytica</name>
    <dbReference type="NCBI Taxonomy" id="2989819"/>
    <lineage>
        <taxon>Bacteria</taxon>
        <taxon>Pseudomonadati</taxon>
        <taxon>Pseudomonadota</taxon>
        <taxon>Gammaproteobacteria</taxon>
        <taxon>Lysobacterales</taxon>
        <taxon>Lysobacteraceae</taxon>
        <taxon>Xanthomonas</taxon>
    </lineage>
</organism>
<dbReference type="PANTHER" id="PTHR43640">
    <property type="entry name" value="OS07G0260300 PROTEIN"/>
    <property type="match status" value="1"/>
</dbReference>
<dbReference type="Pfam" id="PF00578">
    <property type="entry name" value="AhpC-TSA"/>
    <property type="match status" value="1"/>
</dbReference>
<feature type="chain" id="PRO_5046271119" evidence="1">
    <location>
        <begin position="25"/>
        <end position="207"/>
    </location>
</feature>
<evidence type="ECO:0000256" key="1">
    <source>
        <dbReference type="SAM" id="SignalP"/>
    </source>
</evidence>
<dbReference type="SUPFAM" id="SSF52833">
    <property type="entry name" value="Thioredoxin-like"/>
    <property type="match status" value="1"/>
</dbReference>
<dbReference type="RefSeq" id="WP_265127657.1">
    <property type="nucleotide sequence ID" value="NZ_JAPCHY010000007.1"/>
</dbReference>
<evidence type="ECO:0000313" key="3">
    <source>
        <dbReference type="EMBL" id="MCW4472671.1"/>
    </source>
</evidence>
<dbReference type="EMBL" id="JAPCHY010000007">
    <property type="protein sequence ID" value="MCW4472671.1"/>
    <property type="molecule type" value="Genomic_DNA"/>
</dbReference>
<dbReference type="Gene3D" id="3.40.30.10">
    <property type="entry name" value="Glutaredoxin"/>
    <property type="match status" value="1"/>
</dbReference>
<gene>
    <name evidence="3" type="ORF">OK345_09155</name>
</gene>
<keyword evidence="1" id="KW-0732">Signal</keyword>
<dbReference type="PROSITE" id="PS51352">
    <property type="entry name" value="THIOREDOXIN_2"/>
    <property type="match status" value="1"/>
</dbReference>
<name>A0ABT3JW28_9XANT</name>
<dbReference type="Proteomes" id="UP001209922">
    <property type="component" value="Unassembled WGS sequence"/>
</dbReference>
<feature type="signal peptide" evidence="1">
    <location>
        <begin position="1"/>
        <end position="24"/>
    </location>
</feature>
<comment type="caution">
    <text evidence="3">The sequence shown here is derived from an EMBL/GenBank/DDBJ whole genome shotgun (WGS) entry which is preliminary data.</text>
</comment>
<accession>A0ABT3JW28</accession>
<dbReference type="PANTHER" id="PTHR43640:SF1">
    <property type="entry name" value="THIOREDOXIN-DEPENDENT PEROXIREDOXIN"/>
    <property type="match status" value="1"/>
</dbReference>
<dbReference type="InterPro" id="IPR000866">
    <property type="entry name" value="AhpC/TSA"/>
</dbReference>
<reference evidence="3 4" key="1">
    <citation type="submission" date="2022-10" db="EMBL/GenBank/DDBJ databases">
        <title>Xanthomonas sp. H13-6.</title>
        <authorList>
            <person name="Liu X."/>
            <person name="Deng Z."/>
            <person name="Jiang Y."/>
            <person name="Yu T."/>
            <person name="Ai J."/>
        </authorList>
    </citation>
    <scope>NUCLEOTIDE SEQUENCE [LARGE SCALE GENOMIC DNA]</scope>
    <source>
        <strain evidence="3 4">H13-6</strain>
    </source>
</reference>
<dbReference type="InterPro" id="IPR013766">
    <property type="entry name" value="Thioredoxin_domain"/>
</dbReference>
<feature type="domain" description="Thioredoxin" evidence="2">
    <location>
        <begin position="26"/>
        <end position="180"/>
    </location>
</feature>
<proteinExistence type="predicted"/>
<dbReference type="InterPro" id="IPR047262">
    <property type="entry name" value="PRX-like1"/>
</dbReference>
<evidence type="ECO:0000259" key="2">
    <source>
        <dbReference type="PROSITE" id="PS51352"/>
    </source>
</evidence>
<evidence type="ECO:0000313" key="4">
    <source>
        <dbReference type="Proteomes" id="UP001209922"/>
    </source>
</evidence>
<dbReference type="InterPro" id="IPR036249">
    <property type="entry name" value="Thioredoxin-like_sf"/>
</dbReference>
<sequence>MKLQKLLVRTCGAMLLALPLFAQAAAVPGQPAPAFSVKDAKGETHELKDYAGQWLVLEWFNKDCPFVKKHYVLSDNIPKTQAAAIAKGAKWLTVISSAEGKQGYLTPSQALDVAKEYKLGASAPFLLDASGDVGRAYGAKTTPHIFIVDPKGTVVYAGAIDSDSSANPASIAGATNYATTALAEAQAGQPVTTPATQAYGCTVKYAE</sequence>
<keyword evidence="4" id="KW-1185">Reference proteome</keyword>